<organism evidence="1 2">
    <name type="scientific">Ruficoccus amylovorans</name>
    <dbReference type="NCBI Taxonomy" id="1804625"/>
    <lineage>
        <taxon>Bacteria</taxon>
        <taxon>Pseudomonadati</taxon>
        <taxon>Verrucomicrobiota</taxon>
        <taxon>Opitutia</taxon>
        <taxon>Puniceicoccales</taxon>
        <taxon>Cerasicoccaceae</taxon>
        <taxon>Ruficoccus</taxon>
    </lineage>
</organism>
<gene>
    <name evidence="1" type="ORF">H5P28_05860</name>
</gene>
<dbReference type="AlphaFoldDB" id="A0A842HBI7"/>
<accession>A0A842HBI7</accession>
<reference evidence="1 2" key="1">
    <citation type="submission" date="2020-07" db="EMBL/GenBank/DDBJ databases">
        <authorList>
            <person name="Feng X."/>
        </authorList>
    </citation>
    <scope>NUCLEOTIDE SEQUENCE [LARGE SCALE GENOMIC DNA]</scope>
    <source>
        <strain evidence="1 2">JCM31066</strain>
    </source>
</reference>
<proteinExistence type="predicted"/>
<comment type="caution">
    <text evidence="1">The sequence shown here is derived from an EMBL/GenBank/DDBJ whole genome shotgun (WGS) entry which is preliminary data.</text>
</comment>
<dbReference type="RefSeq" id="WP_185674781.1">
    <property type="nucleotide sequence ID" value="NZ_JACHVB010000014.1"/>
</dbReference>
<keyword evidence="2" id="KW-1185">Reference proteome</keyword>
<dbReference type="Proteomes" id="UP000546464">
    <property type="component" value="Unassembled WGS sequence"/>
</dbReference>
<dbReference type="EMBL" id="JACHVB010000014">
    <property type="protein sequence ID" value="MBC2593782.1"/>
    <property type="molecule type" value="Genomic_DNA"/>
</dbReference>
<evidence type="ECO:0000313" key="1">
    <source>
        <dbReference type="EMBL" id="MBC2593782.1"/>
    </source>
</evidence>
<sequence length="199" mass="22895">MRTPHYQYFLALEQEFEESIRFAELDNRNSSTFSTSYLKMLFAACIEVESVLKAISNRSSISVSPDNINGLRRSILGIYPAFHRITVEIPRYSMSISPWESWGNNTNPPWWHAYTATKHSRQTSYEQANQRNVVDAIAALFASLIYLYAEPSQRIHLDVEPRLFHYENLFPSHLVCSSDITFPTEHDPETPSPDEASES</sequence>
<name>A0A842HBI7_9BACT</name>
<evidence type="ECO:0000313" key="2">
    <source>
        <dbReference type="Proteomes" id="UP000546464"/>
    </source>
</evidence>
<protein>
    <submittedName>
        <fullName evidence="1">Uncharacterized protein</fullName>
    </submittedName>
</protein>